<dbReference type="Proteomes" id="UP001195483">
    <property type="component" value="Unassembled WGS sequence"/>
</dbReference>
<keyword evidence="2" id="KW-1185">Reference proteome</keyword>
<accession>A0AAE0SGC8</accession>
<reference evidence="1" key="2">
    <citation type="journal article" date="2021" name="Genome Biol. Evol.">
        <title>Developing a high-quality reference genome for a parasitic bivalve with doubly uniparental inheritance (Bivalvia: Unionida).</title>
        <authorList>
            <person name="Smith C.H."/>
        </authorList>
    </citation>
    <scope>NUCLEOTIDE SEQUENCE</scope>
    <source>
        <strain evidence="1">CHS0354</strain>
        <tissue evidence="1">Mantle</tissue>
    </source>
</reference>
<name>A0AAE0SGC8_9BIVA</name>
<gene>
    <name evidence="1" type="ORF">CHS0354_033803</name>
</gene>
<comment type="caution">
    <text evidence="1">The sequence shown here is derived from an EMBL/GenBank/DDBJ whole genome shotgun (WGS) entry which is preliminary data.</text>
</comment>
<protein>
    <submittedName>
        <fullName evidence="1">Uncharacterized protein</fullName>
    </submittedName>
</protein>
<evidence type="ECO:0000313" key="1">
    <source>
        <dbReference type="EMBL" id="KAK3590875.1"/>
    </source>
</evidence>
<evidence type="ECO:0000313" key="2">
    <source>
        <dbReference type="Proteomes" id="UP001195483"/>
    </source>
</evidence>
<dbReference type="AlphaFoldDB" id="A0AAE0SGC8"/>
<proteinExistence type="predicted"/>
<reference evidence="1" key="1">
    <citation type="journal article" date="2021" name="Genome Biol. Evol.">
        <title>A High-Quality Reference Genome for a Parasitic Bivalve with Doubly Uniparental Inheritance (Bivalvia: Unionida).</title>
        <authorList>
            <person name="Smith C.H."/>
        </authorList>
    </citation>
    <scope>NUCLEOTIDE SEQUENCE</scope>
    <source>
        <strain evidence="1">CHS0354</strain>
    </source>
</reference>
<dbReference type="EMBL" id="JAEAOA010001973">
    <property type="protein sequence ID" value="KAK3590875.1"/>
    <property type="molecule type" value="Genomic_DNA"/>
</dbReference>
<organism evidence="1 2">
    <name type="scientific">Potamilus streckersoni</name>
    <dbReference type="NCBI Taxonomy" id="2493646"/>
    <lineage>
        <taxon>Eukaryota</taxon>
        <taxon>Metazoa</taxon>
        <taxon>Spiralia</taxon>
        <taxon>Lophotrochozoa</taxon>
        <taxon>Mollusca</taxon>
        <taxon>Bivalvia</taxon>
        <taxon>Autobranchia</taxon>
        <taxon>Heteroconchia</taxon>
        <taxon>Palaeoheterodonta</taxon>
        <taxon>Unionida</taxon>
        <taxon>Unionoidea</taxon>
        <taxon>Unionidae</taxon>
        <taxon>Ambleminae</taxon>
        <taxon>Lampsilini</taxon>
        <taxon>Potamilus</taxon>
    </lineage>
</organism>
<reference evidence="1" key="3">
    <citation type="submission" date="2023-05" db="EMBL/GenBank/DDBJ databases">
        <authorList>
            <person name="Smith C.H."/>
        </authorList>
    </citation>
    <scope>NUCLEOTIDE SEQUENCE</scope>
    <source>
        <strain evidence="1">CHS0354</strain>
        <tissue evidence="1">Mantle</tissue>
    </source>
</reference>
<sequence length="92" mass="10447">MADEKMIPKIVQQNVLDAALVLECRVSRTGNFLWQLNGSVIVNHYGYFENDTFLFMTKLILDDQYNLYQCADSGSGLASDLYKIKISAKYNA</sequence>